<gene>
    <name evidence="2" type="ORF">OS493_001411</name>
</gene>
<feature type="region of interest" description="Disordered" evidence="1">
    <location>
        <begin position="202"/>
        <end position="325"/>
    </location>
</feature>
<feature type="compositionally biased region" description="Basic and acidic residues" evidence="1">
    <location>
        <begin position="33"/>
        <end position="42"/>
    </location>
</feature>
<name>A0A9W9ZGY3_9CNID</name>
<keyword evidence="3" id="KW-1185">Reference proteome</keyword>
<feature type="compositionally biased region" description="Basic and acidic residues" evidence="1">
    <location>
        <begin position="314"/>
        <end position="325"/>
    </location>
</feature>
<comment type="caution">
    <text evidence="2">The sequence shown here is derived from an EMBL/GenBank/DDBJ whole genome shotgun (WGS) entry which is preliminary data.</text>
</comment>
<protein>
    <submittedName>
        <fullName evidence="2">Uncharacterized protein</fullName>
    </submittedName>
</protein>
<feature type="compositionally biased region" description="Acidic residues" evidence="1">
    <location>
        <begin position="236"/>
        <end position="248"/>
    </location>
</feature>
<proteinExistence type="predicted"/>
<reference evidence="2" key="1">
    <citation type="submission" date="2023-01" db="EMBL/GenBank/DDBJ databases">
        <title>Genome assembly of the deep-sea coral Lophelia pertusa.</title>
        <authorList>
            <person name="Herrera S."/>
            <person name="Cordes E."/>
        </authorList>
    </citation>
    <scope>NUCLEOTIDE SEQUENCE</scope>
    <source>
        <strain evidence="2">USNM1676648</strain>
        <tissue evidence="2">Polyp</tissue>
    </source>
</reference>
<feature type="compositionally biased region" description="Acidic residues" evidence="1">
    <location>
        <begin position="256"/>
        <end position="313"/>
    </location>
</feature>
<organism evidence="2 3">
    <name type="scientific">Desmophyllum pertusum</name>
    <dbReference type="NCBI Taxonomy" id="174260"/>
    <lineage>
        <taxon>Eukaryota</taxon>
        <taxon>Metazoa</taxon>
        <taxon>Cnidaria</taxon>
        <taxon>Anthozoa</taxon>
        <taxon>Hexacorallia</taxon>
        <taxon>Scleractinia</taxon>
        <taxon>Caryophylliina</taxon>
        <taxon>Caryophylliidae</taxon>
        <taxon>Desmophyllum</taxon>
    </lineage>
</organism>
<evidence type="ECO:0000256" key="1">
    <source>
        <dbReference type="SAM" id="MobiDB-lite"/>
    </source>
</evidence>
<evidence type="ECO:0000313" key="3">
    <source>
        <dbReference type="Proteomes" id="UP001163046"/>
    </source>
</evidence>
<feature type="region of interest" description="Disordered" evidence="1">
    <location>
        <begin position="33"/>
        <end position="96"/>
    </location>
</feature>
<dbReference type="Proteomes" id="UP001163046">
    <property type="component" value="Unassembled WGS sequence"/>
</dbReference>
<sequence>MADDRGRKRKGEKSDEFFHIRAKGQFLKVPKGQECDEKEVRGKKTRKIPSRRDQRWQARVQKKERKVAFFSKKKEQTQRINPDEKTHPRDYTRRINPGSKYVKHCFEQKATEDKQCFTKELAGDNLALIEKKRRKRTRTKVPKSQQILKQKLLADNSKEEKEIKKLEKLLKLGSKGKVPSSKFKTEGLDYLLEVCEPQMIENSKGYCGDNSVESESRPKLFSKSVSKAWQIKAEEHDMDVDGNDEQSENELKDSNDSNDGDEKDESDNDIGFNEEDGDNDDVDDDDDDDDDDDVDDDDDDVDDDDDDDDDDDVRGDNKLVEENKSNWKVTKVCSTSFEKAKII</sequence>
<accession>A0A9W9ZGY3</accession>
<evidence type="ECO:0000313" key="2">
    <source>
        <dbReference type="EMBL" id="KAJ7381290.1"/>
    </source>
</evidence>
<dbReference type="EMBL" id="MU826350">
    <property type="protein sequence ID" value="KAJ7381290.1"/>
    <property type="molecule type" value="Genomic_DNA"/>
</dbReference>
<dbReference type="AlphaFoldDB" id="A0A9W9ZGY3"/>
<feature type="compositionally biased region" description="Basic and acidic residues" evidence="1">
    <location>
        <begin position="72"/>
        <end position="93"/>
    </location>
</feature>